<dbReference type="GO" id="GO:0010181">
    <property type="term" value="F:FMN binding"/>
    <property type="evidence" value="ECO:0007669"/>
    <property type="project" value="InterPro"/>
</dbReference>
<dbReference type="PANTHER" id="PTHR22893:SF91">
    <property type="entry name" value="NADPH DEHYDROGENASE 2-RELATED"/>
    <property type="match status" value="1"/>
</dbReference>
<dbReference type="AlphaFoldDB" id="A0A2S6GDR1"/>
<accession>A0A2S6GDR1</accession>
<feature type="compositionally biased region" description="Polar residues" evidence="1">
    <location>
        <begin position="340"/>
        <end position="351"/>
    </location>
</feature>
<organism evidence="3 4">
    <name type="scientific">Actinokineospora auranticolor</name>
    <dbReference type="NCBI Taxonomy" id="155976"/>
    <lineage>
        <taxon>Bacteria</taxon>
        <taxon>Bacillati</taxon>
        <taxon>Actinomycetota</taxon>
        <taxon>Actinomycetes</taxon>
        <taxon>Pseudonocardiales</taxon>
        <taxon>Pseudonocardiaceae</taxon>
        <taxon>Actinokineospora</taxon>
    </lineage>
</organism>
<dbReference type="Pfam" id="PF00724">
    <property type="entry name" value="Oxidored_FMN"/>
    <property type="match status" value="1"/>
</dbReference>
<evidence type="ECO:0000259" key="2">
    <source>
        <dbReference type="Pfam" id="PF00724"/>
    </source>
</evidence>
<dbReference type="RefSeq" id="WP_245931723.1">
    <property type="nucleotide sequence ID" value="NZ_CP154825.1"/>
</dbReference>
<sequence>MRDTTQPVLRPLDLGGLTLPNRVIMAPLTRARAANRVPTDLHATYYAQRAGAGLIITEGTWVSERAVGFAGVPGVFTPEQVAGWRRVTGAVRAAGGRIVLQLWHAGAASHPDHLCGAVPAGPSAVDPREKSFTARGFQDTVTPREMTAAEIAETIGDYARAARNARAAGFDGVEIHAVGSFLIPQFLNPRLNRRTDAYGTDRHRFLLDVVDATTEAIDLVGVRLSPGWTAAMFPADEETLADYETLTGRLQGATYPHVRGRTPEPDPAEFTRFRATVGNHGFEPSTANDAIAGGVLDAVSFGRHFIANPDLVDRIALGHPLTESDPATYYTDGPEGYTDYATTGSRTRMTT</sequence>
<evidence type="ECO:0000313" key="4">
    <source>
        <dbReference type="Proteomes" id="UP000239203"/>
    </source>
</evidence>
<reference evidence="3 4" key="1">
    <citation type="submission" date="2018-02" db="EMBL/GenBank/DDBJ databases">
        <title>Genomic Encyclopedia of Archaeal and Bacterial Type Strains, Phase II (KMG-II): from individual species to whole genera.</title>
        <authorList>
            <person name="Goeker M."/>
        </authorList>
    </citation>
    <scope>NUCLEOTIDE SEQUENCE [LARGE SCALE GENOMIC DNA]</scope>
    <source>
        <strain evidence="3 4">YU 961-1</strain>
    </source>
</reference>
<feature type="domain" description="NADH:flavin oxidoreductase/NADH oxidase N-terminal" evidence="2">
    <location>
        <begin position="10"/>
        <end position="226"/>
    </location>
</feature>
<evidence type="ECO:0000313" key="3">
    <source>
        <dbReference type="EMBL" id="PPK63271.1"/>
    </source>
</evidence>
<feature type="region of interest" description="Disordered" evidence="1">
    <location>
        <begin position="323"/>
        <end position="351"/>
    </location>
</feature>
<keyword evidence="4" id="KW-1185">Reference proteome</keyword>
<dbReference type="Proteomes" id="UP000239203">
    <property type="component" value="Unassembled WGS sequence"/>
</dbReference>
<dbReference type="InterPro" id="IPR045247">
    <property type="entry name" value="Oye-like"/>
</dbReference>
<dbReference type="InterPro" id="IPR001155">
    <property type="entry name" value="OxRdtase_FMN_N"/>
</dbReference>
<dbReference type="Gene3D" id="3.20.20.70">
    <property type="entry name" value="Aldolase class I"/>
    <property type="match status" value="1"/>
</dbReference>
<dbReference type="SUPFAM" id="SSF51395">
    <property type="entry name" value="FMN-linked oxidoreductases"/>
    <property type="match status" value="1"/>
</dbReference>
<gene>
    <name evidence="3" type="ORF">CLV40_13063</name>
</gene>
<dbReference type="GO" id="GO:0016491">
    <property type="term" value="F:oxidoreductase activity"/>
    <property type="evidence" value="ECO:0007669"/>
    <property type="project" value="InterPro"/>
</dbReference>
<dbReference type="PANTHER" id="PTHR22893">
    <property type="entry name" value="NADH OXIDOREDUCTASE-RELATED"/>
    <property type="match status" value="1"/>
</dbReference>
<dbReference type="GO" id="GO:0005829">
    <property type="term" value="C:cytosol"/>
    <property type="evidence" value="ECO:0007669"/>
    <property type="project" value="TreeGrafter"/>
</dbReference>
<comment type="caution">
    <text evidence="3">The sequence shown here is derived from an EMBL/GenBank/DDBJ whole genome shotgun (WGS) entry which is preliminary data.</text>
</comment>
<evidence type="ECO:0000256" key="1">
    <source>
        <dbReference type="SAM" id="MobiDB-lite"/>
    </source>
</evidence>
<proteinExistence type="predicted"/>
<dbReference type="InterPro" id="IPR013785">
    <property type="entry name" value="Aldolase_TIM"/>
</dbReference>
<protein>
    <submittedName>
        <fullName evidence="3">N-ethylmaleimide reductase</fullName>
    </submittedName>
</protein>
<dbReference type="EMBL" id="PTIX01000030">
    <property type="protein sequence ID" value="PPK63271.1"/>
    <property type="molecule type" value="Genomic_DNA"/>
</dbReference>
<name>A0A2S6GDR1_9PSEU</name>